<sequence>MNGKQVAGLATIIGLVLLALWVAPRNTTTPGLEIALLQGGEEVELVPRSPGSSVMRGHLARQQFHVAVTDPAQVFGAEDPYLYIMMFRAPGFVMETRQGLRVGCNNSTVAEASEDLLKVQTLGTFFLPGHAAADYPTGDEWLIEAAPDCYELPDGSRGGISFYAAFGERFRPHGNYAYSKPVSYLLFCENNLLYGQKLLPQGSWMLLVGRGDGEADMIEVVFEG</sequence>
<keyword evidence="1" id="KW-0812">Transmembrane</keyword>
<keyword evidence="3" id="KW-1185">Reference proteome</keyword>
<dbReference type="Proteomes" id="UP000050471">
    <property type="component" value="Unassembled WGS sequence"/>
</dbReference>
<dbReference type="EMBL" id="LKBA01000004">
    <property type="protein sequence ID" value="KPN64052.1"/>
    <property type="molecule type" value="Genomic_DNA"/>
</dbReference>
<keyword evidence="1" id="KW-0472">Membrane</keyword>
<accession>A0A0P7J6Y5</accession>
<gene>
    <name evidence="2" type="ORF">AKJ29_15430</name>
</gene>
<organism evidence="2 3">
    <name type="scientific">Aliiroseovarius crassostreae</name>
    <dbReference type="NCBI Taxonomy" id="154981"/>
    <lineage>
        <taxon>Bacteria</taxon>
        <taxon>Pseudomonadati</taxon>
        <taxon>Pseudomonadota</taxon>
        <taxon>Alphaproteobacteria</taxon>
        <taxon>Rhodobacterales</taxon>
        <taxon>Paracoccaceae</taxon>
        <taxon>Aliiroseovarius</taxon>
    </lineage>
</organism>
<evidence type="ECO:0000313" key="2">
    <source>
        <dbReference type="EMBL" id="KPN64052.1"/>
    </source>
</evidence>
<keyword evidence="1" id="KW-1133">Transmembrane helix</keyword>
<reference evidence="2 3" key="1">
    <citation type="submission" date="2015-09" db="EMBL/GenBank/DDBJ databases">
        <title>Draft genome sequence of Aliiroseovarius crassostreae CV919-312TSm, the causative agent of Roseovarius Oyster Disease (formerly Juvenile Oyster Disease).</title>
        <authorList>
            <person name="Kessner L."/>
            <person name="Spinard E."/>
            <person name="Nelson D."/>
        </authorList>
    </citation>
    <scope>NUCLEOTIDE SEQUENCE [LARGE SCALE GENOMIC DNA]</scope>
    <source>
        <strain evidence="2 3">CV919-312</strain>
    </source>
</reference>
<evidence type="ECO:0000313" key="3">
    <source>
        <dbReference type="Proteomes" id="UP000050471"/>
    </source>
</evidence>
<feature type="transmembrane region" description="Helical" evidence="1">
    <location>
        <begin position="6"/>
        <end position="23"/>
    </location>
</feature>
<dbReference type="AlphaFoldDB" id="A0A0P7J6Y5"/>
<evidence type="ECO:0000256" key="1">
    <source>
        <dbReference type="SAM" id="Phobius"/>
    </source>
</evidence>
<name>A0A0P7J6Y5_9RHOB</name>
<comment type="caution">
    <text evidence="2">The sequence shown here is derived from an EMBL/GenBank/DDBJ whole genome shotgun (WGS) entry which is preliminary data.</text>
</comment>
<protein>
    <submittedName>
        <fullName evidence="2">Uncharacterized protein</fullName>
    </submittedName>
</protein>
<proteinExistence type="predicted"/>